<dbReference type="InterPro" id="IPR016024">
    <property type="entry name" value="ARM-type_fold"/>
</dbReference>
<evidence type="ECO:0000256" key="3">
    <source>
        <dbReference type="ARBA" id="ARBA00023242"/>
    </source>
</evidence>
<dbReference type="GO" id="GO:0005634">
    <property type="term" value="C:nucleus"/>
    <property type="evidence" value="ECO:0007669"/>
    <property type="project" value="UniProtKB-SubCell"/>
</dbReference>
<reference evidence="5 6" key="1">
    <citation type="journal article" date="2020" name="bioRxiv">
        <title>Sequence and annotation of 42 cannabis genomes reveals extensive copy number variation in cannabinoid synthesis and pathogen resistance genes.</title>
        <authorList>
            <person name="Mckernan K.J."/>
            <person name="Helbert Y."/>
            <person name="Kane L.T."/>
            <person name="Ebling H."/>
            <person name="Zhang L."/>
            <person name="Liu B."/>
            <person name="Eaton Z."/>
            <person name="Mclaughlin S."/>
            <person name="Kingan S."/>
            <person name="Baybayan P."/>
            <person name="Concepcion G."/>
            <person name="Jordan M."/>
            <person name="Riva A."/>
            <person name="Barbazuk W."/>
            <person name="Harkins T."/>
        </authorList>
    </citation>
    <scope>NUCLEOTIDE SEQUENCE [LARGE SCALE GENOMIC DNA]</scope>
    <source>
        <strain evidence="6">cv. Jamaican Lion 4</strain>
        <tissue evidence="5">Leaf</tissue>
    </source>
</reference>
<dbReference type="SUPFAM" id="SSF48371">
    <property type="entry name" value="ARM repeat"/>
    <property type="match status" value="1"/>
</dbReference>
<dbReference type="PANTHER" id="PTHR16056">
    <property type="entry name" value="REGULATOR OF MICROTUBULE DYNAMICS PROTEIN"/>
    <property type="match status" value="1"/>
</dbReference>
<protein>
    <recommendedName>
        <fullName evidence="4">Pre-rRNA-processing protein Ipi1 N-terminal domain-containing protein</fullName>
    </recommendedName>
</protein>
<keyword evidence="3" id="KW-0539">Nucleus</keyword>
<evidence type="ECO:0000313" key="6">
    <source>
        <dbReference type="Proteomes" id="UP000525078"/>
    </source>
</evidence>
<evidence type="ECO:0000256" key="2">
    <source>
        <dbReference type="ARBA" id="ARBA00006427"/>
    </source>
</evidence>
<gene>
    <name evidence="5" type="ORF">F8388_009219</name>
</gene>
<evidence type="ECO:0000313" key="5">
    <source>
        <dbReference type="EMBL" id="KAF4383188.1"/>
    </source>
</evidence>
<dbReference type="Gene3D" id="1.25.10.10">
    <property type="entry name" value="Leucine-rich Repeat Variant"/>
    <property type="match status" value="1"/>
</dbReference>
<comment type="subcellular location">
    <subcellularLocation>
        <location evidence="1">Nucleus</location>
    </subcellularLocation>
</comment>
<dbReference type="InterPro" id="IPR024679">
    <property type="entry name" value="Ipi1_N"/>
</dbReference>
<dbReference type="EMBL" id="JAATIP010000053">
    <property type="protein sequence ID" value="KAF4383188.1"/>
    <property type="molecule type" value="Genomic_DNA"/>
</dbReference>
<comment type="caution">
    <text evidence="5">The sequence shown here is derived from an EMBL/GenBank/DDBJ whole genome shotgun (WGS) entry which is preliminary data.</text>
</comment>
<accession>A0A7J6GK56</accession>
<dbReference type="InterPro" id="IPR011989">
    <property type="entry name" value="ARM-like"/>
</dbReference>
<evidence type="ECO:0000256" key="1">
    <source>
        <dbReference type="ARBA" id="ARBA00004123"/>
    </source>
</evidence>
<sequence>MNSPNTKTLGFIIPSSHNNTPFFLFTPFFFFTARRSRRKLPLLAVLLLKKKYIMAPSKAPSKKQKKGGIDFKKIKRKIGRKLPPAKNATNTEIKSKAIILPEQSVAADKVGLAVNKRGLTLKELLQQSSHRNAKVRKDALMGIRDLLLANPLELSLHKYAVIEKLRERVGDDDKAVRETLYQLFKSVIFPGCNEEYEGMFVSLLMTYIFHAMTNFAVEVRVTAFRFLELVVQHYPDSLFQYAEKIFHNYGDMLQMNKFYFQEKGKLKTVLSGLLHCLSLLPPNKEKDASAEKVVERRVLHALEPDTSTESDGCSAIIPIVKDLVPILLNYFEEYIPSVKAAPLYDAQSFDCMLCLLQSINLSIKFYLCFTYGDNLKLWSSYKGLDANVWAKTISTVISKKLIVVFPLNPVHRVSEKGAEMYYTLNSTITEIFLYLSEWISPAVSLEHLFEFIESALLGKSDTRSAKSVQEKILLPLLPFIPQLVSQLSSDWKSRLLKAFTKAFTECKPQSSLKLACIPIIEQMICPTEAMVYLVHDILDHQISWMRELSELLLLCENNQSCGSICSGPFVRLPSETQMCVLAINQWFHSLDPPLLSSITQCCLCPDLNPRTLSDIIDNIRECYYVAGGNLDISHFLKFLVTLQAEFRVSPENIFPFRWNDSNSRSTFKLVCSKTLSYIKALGDNSILLWIVEDVILEKMSAKPPLYNFCAMLWLLVELMNLETTKRNVPAKLSPHIVTSLGNLLPGYLMDLAHCIPKHDEENSMTVNTWRHFISPCISLFCRNQNLLHHTLTTLASLITETCQPHTSLDRMQYATEVSNTVDEVVSILHVMHVCHTFQKILSSFKEDINHILQKIVCLQSSKEIDLSLEGKQKVQSAIHQVEEILSSLN</sequence>
<feature type="domain" description="Pre-rRNA-processing protein Ipi1 N-terminal" evidence="4">
    <location>
        <begin position="200"/>
        <end position="263"/>
    </location>
</feature>
<name>A0A7J6GK56_CANSA</name>
<organism evidence="5 6">
    <name type="scientific">Cannabis sativa</name>
    <name type="common">Hemp</name>
    <name type="synonym">Marijuana</name>
    <dbReference type="NCBI Taxonomy" id="3483"/>
    <lineage>
        <taxon>Eukaryota</taxon>
        <taxon>Viridiplantae</taxon>
        <taxon>Streptophyta</taxon>
        <taxon>Embryophyta</taxon>
        <taxon>Tracheophyta</taxon>
        <taxon>Spermatophyta</taxon>
        <taxon>Magnoliopsida</taxon>
        <taxon>eudicotyledons</taxon>
        <taxon>Gunneridae</taxon>
        <taxon>Pentapetalae</taxon>
        <taxon>rosids</taxon>
        <taxon>fabids</taxon>
        <taxon>Rosales</taxon>
        <taxon>Cannabaceae</taxon>
        <taxon>Cannabis</taxon>
    </lineage>
</organism>
<dbReference type="FunFam" id="1.25.10.10:FF:000348">
    <property type="entry name" value="uncharacterized protein LOC106763108 isoform X2"/>
    <property type="match status" value="1"/>
</dbReference>
<dbReference type="AlphaFoldDB" id="A0A7J6GK56"/>
<dbReference type="PANTHER" id="PTHR16056:SF2">
    <property type="entry name" value="TESTIS-EXPRESSED PROTEIN 10"/>
    <property type="match status" value="1"/>
</dbReference>
<comment type="similarity">
    <text evidence="2">Belongs to the IPI1/TEX10 family.</text>
</comment>
<dbReference type="Pfam" id="PF12333">
    <property type="entry name" value="Ipi1_N"/>
    <property type="match status" value="1"/>
</dbReference>
<dbReference type="Proteomes" id="UP000525078">
    <property type="component" value="Unassembled WGS sequence"/>
</dbReference>
<evidence type="ECO:0000259" key="4">
    <source>
        <dbReference type="Pfam" id="PF12333"/>
    </source>
</evidence>
<proteinExistence type="inferred from homology"/>